<keyword evidence="10" id="KW-1185">Reference proteome</keyword>
<keyword evidence="8" id="KW-0732">Signal</keyword>
<reference evidence="9 10" key="1">
    <citation type="submission" date="2020-01" db="EMBL/GenBank/DDBJ databases">
        <title>Genomes of bacteria type strains.</title>
        <authorList>
            <person name="Chen J."/>
            <person name="Zhu S."/>
            <person name="Chen J."/>
        </authorList>
    </citation>
    <scope>NUCLEOTIDE SEQUENCE [LARGE SCALE GENOMIC DNA]</scope>
    <source>
        <strain evidence="9 10">KCTC 52919</strain>
    </source>
</reference>
<comment type="caution">
    <text evidence="9">The sequence shown here is derived from an EMBL/GenBank/DDBJ whole genome shotgun (WGS) entry which is preliminary data.</text>
</comment>
<dbReference type="AlphaFoldDB" id="A0A6L9MGR9"/>
<evidence type="ECO:0000256" key="3">
    <source>
        <dbReference type="ARBA" id="ARBA00012601"/>
    </source>
</evidence>
<keyword evidence="5" id="KW-0136">Cellulose degradation</keyword>
<feature type="chain" id="PRO_5026887382" description="cellulase" evidence="8">
    <location>
        <begin position="26"/>
        <end position="351"/>
    </location>
</feature>
<dbReference type="InterPro" id="IPR012341">
    <property type="entry name" value="6hp_glycosidase-like_sf"/>
</dbReference>
<evidence type="ECO:0000256" key="8">
    <source>
        <dbReference type="SAM" id="SignalP"/>
    </source>
</evidence>
<dbReference type="EMBL" id="JAAAMJ010000004">
    <property type="protein sequence ID" value="NDV86730.1"/>
    <property type="molecule type" value="Genomic_DNA"/>
</dbReference>
<dbReference type="PRINTS" id="PR00735">
    <property type="entry name" value="GLHYDRLASE8"/>
</dbReference>
<dbReference type="RefSeq" id="WP_163043477.1">
    <property type="nucleotide sequence ID" value="NZ_JAAAMJ010000004.1"/>
</dbReference>
<keyword evidence="4" id="KW-0378">Hydrolase</keyword>
<feature type="signal peptide" evidence="8">
    <location>
        <begin position="1"/>
        <end position="25"/>
    </location>
</feature>
<dbReference type="GO" id="GO:0008810">
    <property type="term" value="F:cellulase activity"/>
    <property type="evidence" value="ECO:0007669"/>
    <property type="project" value="UniProtKB-EC"/>
</dbReference>
<keyword evidence="6" id="KW-0326">Glycosidase</keyword>
<comment type="similarity">
    <text evidence="2">Belongs to the glycosyl hydrolase 8 (cellulase D) family.</text>
</comment>
<evidence type="ECO:0000256" key="6">
    <source>
        <dbReference type="ARBA" id="ARBA00023295"/>
    </source>
</evidence>
<evidence type="ECO:0000256" key="1">
    <source>
        <dbReference type="ARBA" id="ARBA00000966"/>
    </source>
</evidence>
<evidence type="ECO:0000256" key="4">
    <source>
        <dbReference type="ARBA" id="ARBA00022801"/>
    </source>
</evidence>
<keyword evidence="7" id="KW-0624">Polysaccharide degradation</keyword>
<sequence length="351" mass="37738">MIHAAYRGAALAAAFAALTATTTMADAQASIRTADWTAYQQSFIAPDGRVIDDGNGNISHSESQGYGLLLATLADDMAAFDLIWSFTRTELLLRDDGLSVWKWDPAATPHVTDPNNATDGDILIAYALALAGRQWQRPELLASSRTMAEAIAGLIGTRQGRTVIMPGSVGYGADERPDGPVINLSYWIFEAFPVFAEIAPDTDWQAVSDDGVALLQQSLLGPRRLPPEWLSLQARPRSADGFPAEFGYNAVRIPLYLMRAGVTDDALLRTLADGMSTETGEVAIVDIATGNVKTALADPGYAIIPALVGCVLDDTPIPQALQRFEPTLYYPSTLHLLSLSYATQAHPECLE</sequence>
<keyword evidence="7" id="KW-0119">Carbohydrate metabolism</keyword>
<dbReference type="Pfam" id="PF01270">
    <property type="entry name" value="Glyco_hydro_8"/>
    <property type="match status" value="1"/>
</dbReference>
<name>A0A6L9MGR9_9HYPH</name>
<dbReference type="InterPro" id="IPR008928">
    <property type="entry name" value="6-hairpin_glycosidase_sf"/>
</dbReference>
<dbReference type="EC" id="3.2.1.4" evidence="3"/>
<evidence type="ECO:0000256" key="7">
    <source>
        <dbReference type="ARBA" id="ARBA00023326"/>
    </source>
</evidence>
<dbReference type="Gene3D" id="1.50.10.10">
    <property type="match status" value="1"/>
</dbReference>
<gene>
    <name evidence="9" type="ORF">GTW51_08450</name>
</gene>
<organism evidence="9 10">
    <name type="scientific">Aurantimonas aggregata</name>
    <dbReference type="NCBI Taxonomy" id="2047720"/>
    <lineage>
        <taxon>Bacteria</taxon>
        <taxon>Pseudomonadati</taxon>
        <taxon>Pseudomonadota</taxon>
        <taxon>Alphaproteobacteria</taxon>
        <taxon>Hyphomicrobiales</taxon>
        <taxon>Aurantimonadaceae</taxon>
        <taxon>Aurantimonas</taxon>
    </lineage>
</organism>
<dbReference type="Proteomes" id="UP000476332">
    <property type="component" value="Unassembled WGS sequence"/>
</dbReference>
<proteinExistence type="inferred from homology"/>
<accession>A0A6L9MGR9</accession>
<evidence type="ECO:0000256" key="5">
    <source>
        <dbReference type="ARBA" id="ARBA00023001"/>
    </source>
</evidence>
<dbReference type="GO" id="GO:0030245">
    <property type="term" value="P:cellulose catabolic process"/>
    <property type="evidence" value="ECO:0007669"/>
    <property type="project" value="UniProtKB-KW"/>
</dbReference>
<evidence type="ECO:0000313" key="9">
    <source>
        <dbReference type="EMBL" id="NDV86730.1"/>
    </source>
</evidence>
<comment type="catalytic activity">
    <reaction evidence="1">
        <text>Endohydrolysis of (1-&gt;4)-beta-D-glucosidic linkages in cellulose, lichenin and cereal beta-D-glucans.</text>
        <dbReference type="EC" id="3.2.1.4"/>
    </reaction>
</comment>
<dbReference type="SUPFAM" id="SSF48208">
    <property type="entry name" value="Six-hairpin glycosidases"/>
    <property type="match status" value="1"/>
</dbReference>
<evidence type="ECO:0000313" key="10">
    <source>
        <dbReference type="Proteomes" id="UP000476332"/>
    </source>
</evidence>
<protein>
    <recommendedName>
        <fullName evidence="3">cellulase</fullName>
        <ecNumber evidence="3">3.2.1.4</ecNumber>
    </recommendedName>
</protein>
<dbReference type="InterPro" id="IPR002037">
    <property type="entry name" value="Glyco_hydro_8"/>
</dbReference>
<evidence type="ECO:0000256" key="2">
    <source>
        <dbReference type="ARBA" id="ARBA00009209"/>
    </source>
</evidence>